<dbReference type="Pfam" id="PF13561">
    <property type="entry name" value="adh_short_C2"/>
    <property type="match status" value="1"/>
</dbReference>
<evidence type="ECO:0000313" key="3">
    <source>
        <dbReference type="EMBL" id="RAR70235.1"/>
    </source>
</evidence>
<reference evidence="3 4" key="1">
    <citation type="submission" date="2018-06" db="EMBL/GenBank/DDBJ databases">
        <title>Genomic Encyclopedia of Archaeal and Bacterial Type Strains, Phase II (KMG-II): from individual species to whole genera.</title>
        <authorList>
            <person name="Goeker M."/>
        </authorList>
    </citation>
    <scope>NUCLEOTIDE SEQUENCE [LARGE SCALE GENOMIC DNA]</scope>
    <source>
        <strain evidence="3 4">DSM 25663</strain>
    </source>
</reference>
<accession>A0A328YCH5</accession>
<dbReference type="Gene3D" id="3.40.50.720">
    <property type="entry name" value="NAD(P)-binding Rossmann-like Domain"/>
    <property type="match status" value="1"/>
</dbReference>
<evidence type="ECO:0000256" key="2">
    <source>
        <dbReference type="ARBA" id="ARBA00023002"/>
    </source>
</evidence>
<dbReference type="Proteomes" id="UP000248840">
    <property type="component" value="Unassembled WGS sequence"/>
</dbReference>
<protein>
    <submittedName>
        <fullName evidence="3">NAD(P)-dependent dehydrogenase (Short-subunit alcohol dehydrogenase family)</fullName>
    </submittedName>
</protein>
<dbReference type="EMBL" id="QLSZ01000011">
    <property type="protein sequence ID" value="RAR70235.1"/>
    <property type="molecule type" value="Genomic_DNA"/>
</dbReference>
<evidence type="ECO:0000256" key="1">
    <source>
        <dbReference type="ARBA" id="ARBA00006484"/>
    </source>
</evidence>
<comment type="caution">
    <text evidence="3">The sequence shown here is derived from an EMBL/GenBank/DDBJ whole genome shotgun (WGS) entry which is preliminary data.</text>
</comment>
<gene>
    <name evidence="3" type="ORF">CLV55_11160</name>
</gene>
<dbReference type="InterPro" id="IPR036291">
    <property type="entry name" value="NAD(P)-bd_dom_sf"/>
</dbReference>
<dbReference type="SUPFAM" id="SSF51735">
    <property type="entry name" value="NAD(P)-binding Rossmann-fold domains"/>
    <property type="match status" value="1"/>
</dbReference>
<evidence type="ECO:0000313" key="4">
    <source>
        <dbReference type="Proteomes" id="UP000248840"/>
    </source>
</evidence>
<dbReference type="InterPro" id="IPR051122">
    <property type="entry name" value="SDR_DHRS6-like"/>
</dbReference>
<dbReference type="OrthoDB" id="9803333at2"/>
<dbReference type="PANTHER" id="PTHR43477:SF1">
    <property type="entry name" value="DIHYDROANTICAPSIN 7-DEHYDROGENASE"/>
    <property type="match status" value="1"/>
</dbReference>
<dbReference type="FunFam" id="3.40.50.720:FF:000084">
    <property type="entry name" value="Short-chain dehydrogenase reductase"/>
    <property type="match status" value="1"/>
</dbReference>
<comment type="similarity">
    <text evidence="1">Belongs to the short-chain dehydrogenases/reductases (SDR) family.</text>
</comment>
<dbReference type="PANTHER" id="PTHR43477">
    <property type="entry name" value="DIHYDROANTICAPSIN 7-DEHYDROGENASE"/>
    <property type="match status" value="1"/>
</dbReference>
<organism evidence="3 4">
    <name type="scientific">Flavobacterium aciduliphilum</name>
    <dbReference type="NCBI Taxonomy" id="1101402"/>
    <lineage>
        <taxon>Bacteria</taxon>
        <taxon>Pseudomonadati</taxon>
        <taxon>Bacteroidota</taxon>
        <taxon>Flavobacteriia</taxon>
        <taxon>Flavobacteriales</taxon>
        <taxon>Flavobacteriaceae</taxon>
        <taxon>Flavobacterium</taxon>
    </lineage>
</organism>
<name>A0A328YCH5_9FLAO</name>
<dbReference type="CDD" id="cd05233">
    <property type="entry name" value="SDR_c"/>
    <property type="match status" value="1"/>
</dbReference>
<keyword evidence="2" id="KW-0560">Oxidoreductase</keyword>
<dbReference type="AlphaFoldDB" id="A0A328YCH5"/>
<keyword evidence="4" id="KW-1185">Reference proteome</keyword>
<proteinExistence type="inferred from homology"/>
<dbReference type="GO" id="GO:0016491">
    <property type="term" value="F:oxidoreductase activity"/>
    <property type="evidence" value="ECO:0007669"/>
    <property type="project" value="UniProtKB-KW"/>
</dbReference>
<dbReference type="PRINTS" id="PR00081">
    <property type="entry name" value="GDHRDH"/>
</dbReference>
<sequence>MNKEYNPFSLEGKTILVTGASSGIGKSIAIECSKMKAKLCVIGRDIVRLNETLSELEGEGHRALQFDINENEKIKSFISELPELNGVVHAAGIIKRLPLKFISKEDFNEILDTNLVSASQVTRELHKQKKLKTGSSIVFISSIASDFASIGNIMYMASKGAVNSFSKGIAFEFAKSNIRSNVIQPGMVVTNLTKVINDKEIEEDIKRYPLGRYGTTQEIAYAAIYLLSDASAWVTGSKIVVDGGITLR</sequence>
<dbReference type="RefSeq" id="WP_112113892.1">
    <property type="nucleotide sequence ID" value="NZ_QLSZ01000011.1"/>
</dbReference>
<dbReference type="InterPro" id="IPR002347">
    <property type="entry name" value="SDR_fam"/>
</dbReference>